<reference evidence="5 6" key="1">
    <citation type="journal article" date="2012" name="BMC Genomics">
        <title>Comparative genomics of the white-rot fungi, Phanerochaete carnosa and P. chrysosporium, to elucidate the genetic basis of the distinct wood types they colonize.</title>
        <authorList>
            <person name="Suzuki H."/>
            <person name="MacDonald J."/>
            <person name="Syed K."/>
            <person name="Salamov A."/>
            <person name="Hori C."/>
            <person name="Aerts A."/>
            <person name="Henrissat B."/>
            <person name="Wiebenga A."/>
            <person name="vanKuyk P.A."/>
            <person name="Barry K."/>
            <person name="Lindquist E."/>
            <person name="LaButti K."/>
            <person name="Lapidus A."/>
            <person name="Lucas S."/>
            <person name="Coutinho P."/>
            <person name="Gong Y."/>
            <person name="Samejima M."/>
            <person name="Mahadevan R."/>
            <person name="Abou-Zaid M."/>
            <person name="de Vries R.P."/>
            <person name="Igarashi K."/>
            <person name="Yadav J.S."/>
            <person name="Grigoriev I.V."/>
            <person name="Master E.R."/>
        </authorList>
    </citation>
    <scope>NUCLEOTIDE SEQUENCE [LARGE SCALE GENOMIC DNA]</scope>
    <source>
        <strain evidence="5 6">HHB-10118-sp</strain>
    </source>
</reference>
<organism evidence="5 6">
    <name type="scientific">Phanerochaete carnosa (strain HHB-10118-sp)</name>
    <name type="common">White-rot fungus</name>
    <name type="synonym">Peniophora carnosa</name>
    <dbReference type="NCBI Taxonomy" id="650164"/>
    <lineage>
        <taxon>Eukaryota</taxon>
        <taxon>Fungi</taxon>
        <taxon>Dikarya</taxon>
        <taxon>Basidiomycota</taxon>
        <taxon>Agaricomycotina</taxon>
        <taxon>Agaricomycetes</taxon>
        <taxon>Polyporales</taxon>
        <taxon>Phanerochaetaceae</taxon>
        <taxon>Phanerochaete</taxon>
    </lineage>
</organism>
<dbReference type="InParanoid" id="K5V984"/>
<dbReference type="InterPro" id="IPR015422">
    <property type="entry name" value="PyrdxlP-dep_Trfase_small"/>
</dbReference>
<dbReference type="InterPro" id="IPR015421">
    <property type="entry name" value="PyrdxlP-dep_Trfase_major"/>
</dbReference>
<gene>
    <name evidence="5" type="ORF">PHACADRAFT_137003</name>
</gene>
<evidence type="ECO:0000256" key="2">
    <source>
        <dbReference type="ARBA" id="ARBA00022898"/>
    </source>
</evidence>
<dbReference type="GO" id="GO:0019346">
    <property type="term" value="P:transsulfuration"/>
    <property type="evidence" value="ECO:0007669"/>
    <property type="project" value="InterPro"/>
</dbReference>
<evidence type="ECO:0000256" key="4">
    <source>
        <dbReference type="RuleBase" id="RU362118"/>
    </source>
</evidence>
<keyword evidence="2 3" id="KW-0663">Pyridoxal phosphate</keyword>
<comment type="similarity">
    <text evidence="4">Belongs to the trans-sulfuration enzymes family.</text>
</comment>
<dbReference type="GeneID" id="18908377"/>
<dbReference type="EMBL" id="JH930469">
    <property type="protein sequence ID" value="EKM59366.1"/>
    <property type="molecule type" value="Genomic_DNA"/>
</dbReference>
<evidence type="ECO:0000256" key="3">
    <source>
        <dbReference type="PIRSR" id="PIRSR001434-2"/>
    </source>
</evidence>
<dbReference type="PANTHER" id="PTHR11808">
    <property type="entry name" value="TRANS-SULFURATION ENZYME FAMILY MEMBER"/>
    <property type="match status" value="1"/>
</dbReference>
<dbReference type="RefSeq" id="XP_007391930.1">
    <property type="nucleotide sequence ID" value="XM_007391868.1"/>
</dbReference>
<feature type="modified residue" description="N6-(pyridoxal phosphate)lysine" evidence="3">
    <location>
        <position position="201"/>
    </location>
</feature>
<dbReference type="AlphaFoldDB" id="K5V984"/>
<evidence type="ECO:0000313" key="6">
    <source>
        <dbReference type="Proteomes" id="UP000008370"/>
    </source>
</evidence>
<protein>
    <recommendedName>
        <fullName evidence="7">Cystathionine gamma-synthase</fullName>
    </recommendedName>
</protein>
<dbReference type="GO" id="GO:0030170">
    <property type="term" value="F:pyridoxal phosphate binding"/>
    <property type="evidence" value="ECO:0007669"/>
    <property type="project" value="InterPro"/>
</dbReference>
<dbReference type="Proteomes" id="UP000008370">
    <property type="component" value="Unassembled WGS sequence"/>
</dbReference>
<name>K5V984_PHACS</name>
<dbReference type="PROSITE" id="PS00868">
    <property type="entry name" value="CYS_MET_METAB_PP"/>
    <property type="match status" value="1"/>
</dbReference>
<dbReference type="InterPro" id="IPR000277">
    <property type="entry name" value="Cys/Met-Metab_PyrdxlP-dep_enz"/>
</dbReference>
<evidence type="ECO:0000256" key="1">
    <source>
        <dbReference type="ARBA" id="ARBA00001933"/>
    </source>
</evidence>
<dbReference type="STRING" id="650164.K5V984"/>
<dbReference type="OrthoDB" id="3512640at2759"/>
<sequence>MAPGKKLSGTDLIHADDQVVHGLEVAPSISVSTTFRNPQPWDPSKGLDVLNARDPDRHVYSRYTQEVSTRAERVLSKINNGYAITYSSGLAAIYAALVHLKPKRVAITGGYHGAHMTLNVYKRSSNEPVEVISIDDEFKPGDICWLETPLNPTGEARDIKYYADKIHAVGGKLVVDATFAPPPLQYPFKWGADIIMHSGTKYFGGHSDLLCGVLVVKSKEEWTELWSQRTFLGNMMGSLEAWLLLRSLRTLHLRVPRQSENAVILAKWLSGAAGGKAHDGIPAGVIDIVWHSSLQGKDARGWEPSAQLEGGWNPTFAIFMKHKEHATLLPHSTKYFFPATSLGGIESLIEQRVASDASADPRLIRLSIGIEDVEDLKADLRQAFQAVLKPKAKL</sequence>
<proteinExistence type="inferred from homology"/>
<dbReference type="PANTHER" id="PTHR11808:SF35">
    <property type="entry name" value="CYSTATHIONINE GAMMA-SYNTHASE (AFU_ORTHOLOGUE AFUA_7G01590)"/>
    <property type="match status" value="1"/>
</dbReference>
<evidence type="ECO:0000313" key="5">
    <source>
        <dbReference type="EMBL" id="EKM59366.1"/>
    </source>
</evidence>
<dbReference type="GO" id="GO:0016846">
    <property type="term" value="F:carbon-sulfur lyase activity"/>
    <property type="evidence" value="ECO:0007669"/>
    <property type="project" value="TreeGrafter"/>
</dbReference>
<dbReference type="FunFam" id="3.40.640.10:FF:000072">
    <property type="entry name" value="Putative cystathionine beta-lyase"/>
    <property type="match status" value="1"/>
</dbReference>
<evidence type="ECO:0008006" key="7">
    <source>
        <dbReference type="Google" id="ProtNLM"/>
    </source>
</evidence>
<dbReference type="Gene3D" id="3.90.1150.10">
    <property type="entry name" value="Aspartate Aminotransferase, domain 1"/>
    <property type="match status" value="1"/>
</dbReference>
<dbReference type="InterPro" id="IPR015424">
    <property type="entry name" value="PyrdxlP-dep_Trfase"/>
</dbReference>
<dbReference type="GO" id="GO:0005737">
    <property type="term" value="C:cytoplasm"/>
    <property type="evidence" value="ECO:0007669"/>
    <property type="project" value="TreeGrafter"/>
</dbReference>
<dbReference type="InterPro" id="IPR054542">
    <property type="entry name" value="Cys_met_metab_PP"/>
</dbReference>
<dbReference type="Pfam" id="PF01053">
    <property type="entry name" value="Cys_Met_Meta_PP"/>
    <property type="match status" value="1"/>
</dbReference>
<dbReference type="SUPFAM" id="SSF53383">
    <property type="entry name" value="PLP-dependent transferases"/>
    <property type="match status" value="1"/>
</dbReference>
<dbReference type="KEGG" id="pco:PHACADRAFT_137003"/>
<keyword evidence="6" id="KW-1185">Reference proteome</keyword>
<dbReference type="FunCoup" id="K5V984">
    <property type="interactions" value="302"/>
</dbReference>
<dbReference type="Gene3D" id="3.40.640.10">
    <property type="entry name" value="Type I PLP-dependent aspartate aminotransferase-like (Major domain)"/>
    <property type="match status" value="1"/>
</dbReference>
<comment type="cofactor">
    <cofactor evidence="1 4">
        <name>pyridoxal 5'-phosphate</name>
        <dbReference type="ChEBI" id="CHEBI:597326"/>
    </cofactor>
</comment>
<accession>K5V984</accession>
<dbReference type="HOGENOM" id="CLU_018986_3_0_1"/>
<dbReference type="PIRSF" id="PIRSF001434">
    <property type="entry name" value="CGS"/>
    <property type="match status" value="1"/>
</dbReference>